<dbReference type="RefSeq" id="WP_119425601.1">
    <property type="nucleotide sequence ID" value="NZ_QQXK01000030.1"/>
</dbReference>
<dbReference type="CDD" id="cd12797">
    <property type="entry name" value="M23_peptidase"/>
    <property type="match status" value="1"/>
</dbReference>
<dbReference type="PANTHER" id="PTHR21666:SF270">
    <property type="entry name" value="MUREIN HYDROLASE ACTIVATOR ENVC"/>
    <property type="match status" value="1"/>
</dbReference>
<keyword evidence="1" id="KW-0732">Signal</keyword>
<dbReference type="Proteomes" id="UP000265419">
    <property type="component" value="Unassembled WGS sequence"/>
</dbReference>
<accession>A0A399J753</accession>
<evidence type="ECO:0000313" key="3">
    <source>
        <dbReference type="EMBL" id="RII41308.1"/>
    </source>
</evidence>
<keyword evidence="4" id="KW-1185">Reference proteome</keyword>
<name>A0A399J753_9MICC</name>
<feature type="domain" description="M23ase beta-sheet core" evidence="2">
    <location>
        <begin position="282"/>
        <end position="385"/>
    </location>
</feature>
<dbReference type="Gene3D" id="2.70.70.10">
    <property type="entry name" value="Glucose Permease (Domain IIA)"/>
    <property type="match status" value="1"/>
</dbReference>
<protein>
    <submittedName>
        <fullName evidence="3">M23 family peptidase</fullName>
    </submittedName>
</protein>
<dbReference type="GO" id="GO:0004222">
    <property type="term" value="F:metalloendopeptidase activity"/>
    <property type="evidence" value="ECO:0007669"/>
    <property type="project" value="TreeGrafter"/>
</dbReference>
<dbReference type="AlphaFoldDB" id="A0A399J753"/>
<evidence type="ECO:0000256" key="1">
    <source>
        <dbReference type="SAM" id="SignalP"/>
    </source>
</evidence>
<feature type="chain" id="PRO_5038597871" evidence="1">
    <location>
        <begin position="21"/>
        <end position="398"/>
    </location>
</feature>
<organism evidence="3 4">
    <name type="scientific">Galactobacter valiniphilus</name>
    <dbReference type="NCBI Taxonomy" id="2676122"/>
    <lineage>
        <taxon>Bacteria</taxon>
        <taxon>Bacillati</taxon>
        <taxon>Actinomycetota</taxon>
        <taxon>Actinomycetes</taxon>
        <taxon>Micrococcales</taxon>
        <taxon>Micrococcaceae</taxon>
        <taxon>Galactobacter</taxon>
    </lineage>
</organism>
<dbReference type="InterPro" id="IPR016047">
    <property type="entry name" value="M23ase_b-sheet_dom"/>
</dbReference>
<evidence type="ECO:0000259" key="2">
    <source>
        <dbReference type="Pfam" id="PF01551"/>
    </source>
</evidence>
<dbReference type="Pfam" id="PF01551">
    <property type="entry name" value="Peptidase_M23"/>
    <property type="match status" value="1"/>
</dbReference>
<sequence length="398" mass="41632">MKKPAAIATAAVLALGGVLAIPVLLDNPTTPAAQAADQCGAGATIGTVNVSALPVQNVGTYGAKQLRNAAIIINEASKAGVGRKGAVIALMTAMQESTLLNHANDGSFIRPATSSVLSAAAWAKARTVAMESMKYPHEAVGSDWDSIGLYQQRPSAGWGTVEQIMNPSYSAATFMQRMKKIPDWEHKAYGQVAQAVQISAFPDAYNKHQRTAEKIIDALALAGVTVTVTDATDAGTNPVPGSCATNTGGFYGTVSAQGWVQPVKTYTGTPSGFGAPRAGYLHMGEDFSAPKNTPIYATADGKVTRSSCSDLAAGRSPCQIQIDHGDENGQRISTLYVHMFADGLIAKVGDQVKAGDHIANVGTNGNSTGYHLHFEVWRDKTPISPIPFLQAHGVTLKP</sequence>
<reference evidence="3 4" key="1">
    <citation type="submission" date="2018-07" db="EMBL/GenBank/DDBJ databases">
        <title>Arthrobacter sp. nov., isolated from raw cow's milk with high bacterial count.</title>
        <authorList>
            <person name="Hahne J."/>
            <person name="Isele D."/>
            <person name="Lipski A."/>
        </authorList>
    </citation>
    <scope>NUCLEOTIDE SEQUENCE [LARGE SCALE GENOMIC DNA]</scope>
    <source>
        <strain evidence="3 4">JZ R-35</strain>
    </source>
</reference>
<dbReference type="InterPro" id="IPR050570">
    <property type="entry name" value="Cell_wall_metabolism_enzyme"/>
</dbReference>
<comment type="caution">
    <text evidence="3">The sequence shown here is derived from an EMBL/GenBank/DDBJ whole genome shotgun (WGS) entry which is preliminary data.</text>
</comment>
<gene>
    <name evidence="3" type="ORF">DWB68_13275</name>
</gene>
<proteinExistence type="predicted"/>
<evidence type="ECO:0000313" key="4">
    <source>
        <dbReference type="Proteomes" id="UP000265419"/>
    </source>
</evidence>
<dbReference type="PANTHER" id="PTHR21666">
    <property type="entry name" value="PEPTIDASE-RELATED"/>
    <property type="match status" value="1"/>
</dbReference>
<dbReference type="InterPro" id="IPR011055">
    <property type="entry name" value="Dup_hybrid_motif"/>
</dbReference>
<dbReference type="SUPFAM" id="SSF51261">
    <property type="entry name" value="Duplicated hybrid motif"/>
    <property type="match status" value="1"/>
</dbReference>
<feature type="signal peptide" evidence="1">
    <location>
        <begin position="1"/>
        <end position="20"/>
    </location>
</feature>
<dbReference type="EMBL" id="QQXK01000030">
    <property type="protein sequence ID" value="RII41308.1"/>
    <property type="molecule type" value="Genomic_DNA"/>
</dbReference>